<dbReference type="SUPFAM" id="SSF53335">
    <property type="entry name" value="S-adenosyl-L-methionine-dependent methyltransferases"/>
    <property type="match status" value="1"/>
</dbReference>
<dbReference type="PANTHER" id="PTHR47816">
    <property type="entry name" value="RIBOSOMAL RNA SMALL SUBUNIT METHYLTRANSFERASE C"/>
    <property type="match status" value="1"/>
</dbReference>
<dbReference type="Proteomes" id="UP000441586">
    <property type="component" value="Unassembled WGS sequence"/>
</dbReference>
<evidence type="ECO:0000256" key="3">
    <source>
        <dbReference type="ARBA" id="ARBA00022691"/>
    </source>
</evidence>
<keyword evidence="2 5" id="KW-0808">Transferase</keyword>
<dbReference type="Pfam" id="PF05175">
    <property type="entry name" value="MTS"/>
    <property type="match status" value="1"/>
</dbReference>
<dbReference type="InterPro" id="IPR007848">
    <property type="entry name" value="Small_mtfrase_dom"/>
</dbReference>
<dbReference type="GO" id="GO:0032259">
    <property type="term" value="P:methylation"/>
    <property type="evidence" value="ECO:0007669"/>
    <property type="project" value="UniProtKB-KW"/>
</dbReference>
<proteinExistence type="predicted"/>
<dbReference type="CDD" id="cd02440">
    <property type="entry name" value="AdoMet_MTases"/>
    <property type="match status" value="1"/>
</dbReference>
<protein>
    <submittedName>
        <fullName evidence="5">Methyltransferase</fullName>
    </submittedName>
</protein>
<evidence type="ECO:0000256" key="2">
    <source>
        <dbReference type="ARBA" id="ARBA00022679"/>
    </source>
</evidence>
<dbReference type="InterPro" id="IPR046977">
    <property type="entry name" value="RsmC/RlmG"/>
</dbReference>
<sequence length="331" mass="35985">MSIRLSLAIESGGFAVPESGKIAVFHPRDEHDLSVLPREQVLVVQPMRPDHDIFVARGYDCVAALEADTEIAAAIVFLPRAKALARHLIAQAVALSSGPVLIDGAKTDGIDSVLKAARKLTEPSSPISKAHGKVFWVEADGQVFADWRVDEFASVDGYATAPGVFSADGIDPASRLLAEALPTKLGRNLADLGAGWGYLSAQLLQRDDVIEKLHLIEADHTSLACAQRNVSDPRAEFHWADARQWKPPHLLDGVIMNPPFHTGRSAEPSLGQAFIATAARVLSPSGSLWLVANRHLPYETILGELFVQVSEIAGDNRFKVLHAFRPKRQRR</sequence>
<evidence type="ECO:0000256" key="1">
    <source>
        <dbReference type="ARBA" id="ARBA00022603"/>
    </source>
</evidence>
<dbReference type="EMBL" id="WSFO01000001">
    <property type="protein sequence ID" value="KAE9632588.1"/>
    <property type="molecule type" value="Genomic_DNA"/>
</dbReference>
<dbReference type="PANTHER" id="PTHR47816:SF4">
    <property type="entry name" value="RIBOSOMAL RNA SMALL SUBUNIT METHYLTRANSFERASE C"/>
    <property type="match status" value="1"/>
</dbReference>
<organism evidence="5 6">
    <name type="scientific">Parasedimentitalea maritima</name>
    <dbReference type="NCBI Taxonomy" id="2578117"/>
    <lineage>
        <taxon>Bacteria</taxon>
        <taxon>Pseudomonadati</taxon>
        <taxon>Pseudomonadota</taxon>
        <taxon>Alphaproteobacteria</taxon>
        <taxon>Rhodobacterales</taxon>
        <taxon>Paracoccaceae</taxon>
        <taxon>Parasedimentitalea</taxon>
    </lineage>
</organism>
<name>A0A6A4RLJ8_9RHOB</name>
<accession>A0A6A4RLJ8</accession>
<keyword evidence="1 5" id="KW-0489">Methyltransferase</keyword>
<dbReference type="AlphaFoldDB" id="A0A6A4RLJ8"/>
<evidence type="ECO:0000259" key="4">
    <source>
        <dbReference type="Pfam" id="PF05175"/>
    </source>
</evidence>
<reference evidence="5 6" key="1">
    <citation type="submission" date="2019-12" db="EMBL/GenBank/DDBJ databases">
        <authorList>
            <person name="Zhang Y.-J."/>
        </authorList>
    </citation>
    <scope>NUCLEOTIDE SEQUENCE [LARGE SCALE GENOMIC DNA]</scope>
    <source>
        <strain evidence="5 6">H18S-6</strain>
    </source>
</reference>
<comment type="caution">
    <text evidence="5">The sequence shown here is derived from an EMBL/GenBank/DDBJ whole genome shotgun (WGS) entry which is preliminary data.</text>
</comment>
<dbReference type="InterPro" id="IPR029063">
    <property type="entry name" value="SAM-dependent_MTases_sf"/>
</dbReference>
<dbReference type="RefSeq" id="WP_158976665.1">
    <property type="nucleotide sequence ID" value="NZ_WSFO01000001.1"/>
</dbReference>
<evidence type="ECO:0000313" key="6">
    <source>
        <dbReference type="Proteomes" id="UP000441586"/>
    </source>
</evidence>
<feature type="domain" description="Methyltransferase small" evidence="4">
    <location>
        <begin position="160"/>
        <end position="321"/>
    </location>
</feature>
<keyword evidence="3" id="KW-0949">S-adenosyl-L-methionine</keyword>
<evidence type="ECO:0000313" key="5">
    <source>
        <dbReference type="EMBL" id="KAE9632588.1"/>
    </source>
</evidence>
<dbReference type="GO" id="GO:0008757">
    <property type="term" value="F:S-adenosylmethionine-dependent methyltransferase activity"/>
    <property type="evidence" value="ECO:0007669"/>
    <property type="project" value="InterPro"/>
</dbReference>
<dbReference type="Gene3D" id="3.40.50.150">
    <property type="entry name" value="Vaccinia Virus protein VP39"/>
    <property type="match status" value="2"/>
</dbReference>
<gene>
    <name evidence="5" type="ORF">GP644_02095</name>
</gene>